<dbReference type="SMART" id="SM00860">
    <property type="entry name" value="SMI1_KNR4"/>
    <property type="match status" value="1"/>
</dbReference>
<reference evidence="3" key="1">
    <citation type="submission" date="2016-10" db="EMBL/GenBank/DDBJ databases">
        <authorList>
            <person name="Varghese N."/>
            <person name="Submissions S."/>
        </authorList>
    </citation>
    <scope>NUCLEOTIDE SEQUENCE [LARGE SCALE GENOMIC DNA]</scope>
    <source>
        <strain evidence="3">CCTCC 2012022</strain>
    </source>
</reference>
<proteinExistence type="predicted"/>
<dbReference type="InterPro" id="IPR037883">
    <property type="entry name" value="Knr4/Smi1-like_sf"/>
</dbReference>
<dbReference type="Pfam" id="PF14567">
    <property type="entry name" value="SUKH_5"/>
    <property type="match status" value="1"/>
</dbReference>
<evidence type="ECO:0000313" key="3">
    <source>
        <dbReference type="Proteomes" id="UP000243063"/>
    </source>
</evidence>
<organism evidence="2 3">
    <name type="scientific">Geopseudomonas guangdongensis</name>
    <dbReference type="NCBI Taxonomy" id="1245526"/>
    <lineage>
        <taxon>Bacteria</taxon>
        <taxon>Pseudomonadati</taxon>
        <taxon>Pseudomonadota</taxon>
        <taxon>Gammaproteobacteria</taxon>
        <taxon>Pseudomonadales</taxon>
        <taxon>Pseudomonadaceae</taxon>
        <taxon>Geopseudomonas</taxon>
    </lineage>
</organism>
<sequence>MEDVIDRLRELNEPVPVPLELPDEDLLVEIQEQILIHLPFELREYLLKASDVVYGHLEPVTVCDPQSHTYLPDVAARAWDAGVPRYLVPLCEDGGRYYCVAEDGEVLLWEDGELDEEGTWDSLWSWVEDVWLADA</sequence>
<gene>
    <name evidence="2" type="ORF">SAMN05216580_1048</name>
</gene>
<dbReference type="Gene3D" id="3.40.1580.10">
    <property type="entry name" value="SMI1/KNR4-like"/>
    <property type="match status" value="1"/>
</dbReference>
<dbReference type="AlphaFoldDB" id="A0A1H2F6L3"/>
<evidence type="ECO:0000313" key="2">
    <source>
        <dbReference type="EMBL" id="SDU02957.1"/>
    </source>
</evidence>
<dbReference type="InterPro" id="IPR018958">
    <property type="entry name" value="Knr4/Smi1-like_dom"/>
</dbReference>
<dbReference type="OrthoDB" id="8456590at2"/>
<feature type="domain" description="Knr4/Smi1-like" evidence="1">
    <location>
        <begin position="21"/>
        <end position="129"/>
    </location>
</feature>
<evidence type="ECO:0000259" key="1">
    <source>
        <dbReference type="SMART" id="SM00860"/>
    </source>
</evidence>
<accession>A0A1H2F6L3</accession>
<dbReference type="SUPFAM" id="SSF160631">
    <property type="entry name" value="SMI1/KNR4-like"/>
    <property type="match status" value="1"/>
</dbReference>
<dbReference type="STRING" id="1245526.SAMN05216580_1048"/>
<protein>
    <submittedName>
        <fullName evidence="2">SMI1-KNR4 cell-wall</fullName>
    </submittedName>
</protein>
<name>A0A1H2F6L3_9GAMM</name>
<dbReference type="RefSeq" id="WP_090212667.1">
    <property type="nucleotide sequence ID" value="NZ_LT629780.1"/>
</dbReference>
<dbReference type="Proteomes" id="UP000243063">
    <property type="component" value="Chromosome I"/>
</dbReference>
<dbReference type="EMBL" id="LT629780">
    <property type="protein sequence ID" value="SDU02957.1"/>
    <property type="molecule type" value="Genomic_DNA"/>
</dbReference>
<keyword evidence="3" id="KW-1185">Reference proteome</keyword>